<dbReference type="OrthoDB" id="1470711at2759"/>
<dbReference type="STRING" id="857566.A0A1E3PN23"/>
<evidence type="ECO:0000256" key="5">
    <source>
        <dbReference type="PROSITE-ProRule" id="PRU00560"/>
    </source>
</evidence>
<keyword evidence="1 5" id="KW-0547">Nucleotide-binding</keyword>
<organism evidence="7 8">
    <name type="scientific">Nadsonia fulvescens var. elongata DSM 6958</name>
    <dbReference type="NCBI Taxonomy" id="857566"/>
    <lineage>
        <taxon>Eukaryota</taxon>
        <taxon>Fungi</taxon>
        <taxon>Dikarya</taxon>
        <taxon>Ascomycota</taxon>
        <taxon>Saccharomycotina</taxon>
        <taxon>Dipodascomycetes</taxon>
        <taxon>Dipodascales</taxon>
        <taxon>Dipodascales incertae sedis</taxon>
        <taxon>Nadsonia</taxon>
    </lineage>
</organism>
<proteinExistence type="predicted"/>
<reference evidence="7 8" key="1">
    <citation type="journal article" date="2016" name="Proc. Natl. Acad. Sci. U.S.A.">
        <title>Comparative genomics of biotechnologically important yeasts.</title>
        <authorList>
            <person name="Riley R."/>
            <person name="Haridas S."/>
            <person name="Wolfe K.H."/>
            <person name="Lopes M.R."/>
            <person name="Hittinger C.T."/>
            <person name="Goeker M."/>
            <person name="Salamov A.A."/>
            <person name="Wisecaver J.H."/>
            <person name="Long T.M."/>
            <person name="Calvey C.H."/>
            <person name="Aerts A.L."/>
            <person name="Barry K.W."/>
            <person name="Choi C."/>
            <person name="Clum A."/>
            <person name="Coughlan A.Y."/>
            <person name="Deshpande S."/>
            <person name="Douglass A.P."/>
            <person name="Hanson S.J."/>
            <person name="Klenk H.-P."/>
            <person name="LaButti K.M."/>
            <person name="Lapidus A."/>
            <person name="Lindquist E.A."/>
            <person name="Lipzen A.M."/>
            <person name="Meier-Kolthoff J.P."/>
            <person name="Ohm R.A."/>
            <person name="Otillar R.P."/>
            <person name="Pangilinan J.L."/>
            <person name="Peng Y."/>
            <person name="Rokas A."/>
            <person name="Rosa C.A."/>
            <person name="Scheuner C."/>
            <person name="Sibirny A.A."/>
            <person name="Slot J.C."/>
            <person name="Stielow J.B."/>
            <person name="Sun H."/>
            <person name="Kurtzman C.P."/>
            <person name="Blackwell M."/>
            <person name="Grigoriev I.V."/>
            <person name="Jeffries T.W."/>
        </authorList>
    </citation>
    <scope>NUCLEOTIDE SEQUENCE [LARGE SCALE GENOMIC DNA]</scope>
    <source>
        <strain evidence="7 8">DSM 6958</strain>
    </source>
</reference>
<dbReference type="GO" id="GO:0043138">
    <property type="term" value="F:3'-5' DNA helicase activity"/>
    <property type="evidence" value="ECO:0007669"/>
    <property type="project" value="TreeGrafter"/>
</dbReference>
<dbReference type="Gene3D" id="3.40.50.300">
    <property type="entry name" value="P-loop containing nucleotide triphosphate hydrolases"/>
    <property type="match status" value="1"/>
</dbReference>
<dbReference type="InterPro" id="IPR000212">
    <property type="entry name" value="DNA_helicase_UvrD/REP"/>
</dbReference>
<dbReference type="AlphaFoldDB" id="A0A1E3PN23"/>
<dbReference type="InterPro" id="IPR013986">
    <property type="entry name" value="DExx_box_DNA_helicase_dom_sf"/>
</dbReference>
<dbReference type="GO" id="GO:0003677">
    <property type="term" value="F:DNA binding"/>
    <property type="evidence" value="ECO:0007669"/>
    <property type="project" value="InterPro"/>
</dbReference>
<dbReference type="GO" id="GO:0000725">
    <property type="term" value="P:recombinational repair"/>
    <property type="evidence" value="ECO:0007669"/>
    <property type="project" value="TreeGrafter"/>
</dbReference>
<dbReference type="Proteomes" id="UP000095009">
    <property type="component" value="Unassembled WGS sequence"/>
</dbReference>
<dbReference type="GO" id="GO:0016787">
    <property type="term" value="F:hydrolase activity"/>
    <property type="evidence" value="ECO:0007669"/>
    <property type="project" value="UniProtKB-UniRule"/>
</dbReference>
<dbReference type="Pfam" id="PF00580">
    <property type="entry name" value="UvrD-helicase"/>
    <property type="match status" value="1"/>
</dbReference>
<evidence type="ECO:0000256" key="2">
    <source>
        <dbReference type="ARBA" id="ARBA00022801"/>
    </source>
</evidence>
<keyword evidence="4 5" id="KW-0067">ATP-binding</keyword>
<gene>
    <name evidence="7" type="ORF">NADFUDRAFT_82540</name>
</gene>
<dbReference type="SUPFAM" id="SSF52540">
    <property type="entry name" value="P-loop containing nucleoside triphosphate hydrolases"/>
    <property type="match status" value="1"/>
</dbReference>
<feature type="domain" description="UvrD-like helicase ATP-binding" evidence="6">
    <location>
        <begin position="27"/>
        <end position="248"/>
    </location>
</feature>
<name>A0A1E3PN23_9ASCO</name>
<protein>
    <submittedName>
        <fullName evidence="7">p-loop containing nucleoside triphosphate hydrolase protein</fullName>
    </submittedName>
</protein>
<evidence type="ECO:0000259" key="6">
    <source>
        <dbReference type="PROSITE" id="PS51198"/>
    </source>
</evidence>
<dbReference type="PANTHER" id="PTHR11070">
    <property type="entry name" value="UVRD / RECB / PCRA DNA HELICASE FAMILY MEMBER"/>
    <property type="match status" value="1"/>
</dbReference>
<dbReference type="Gene3D" id="1.10.10.160">
    <property type="match status" value="1"/>
</dbReference>
<dbReference type="PROSITE" id="PS51198">
    <property type="entry name" value="UVRD_HELICASE_ATP_BIND"/>
    <property type="match status" value="1"/>
</dbReference>
<keyword evidence="3 5" id="KW-0347">Helicase</keyword>
<evidence type="ECO:0000256" key="4">
    <source>
        <dbReference type="ARBA" id="ARBA00022840"/>
    </source>
</evidence>
<evidence type="ECO:0000313" key="8">
    <source>
        <dbReference type="Proteomes" id="UP000095009"/>
    </source>
</evidence>
<keyword evidence="2 5" id="KW-0378">Hydrolase</keyword>
<keyword evidence="8" id="KW-1185">Reference proteome</keyword>
<feature type="non-terminal residue" evidence="7">
    <location>
        <position position="248"/>
    </location>
</feature>
<dbReference type="GO" id="GO:0005524">
    <property type="term" value="F:ATP binding"/>
    <property type="evidence" value="ECO:0007669"/>
    <property type="project" value="UniProtKB-UniRule"/>
</dbReference>
<feature type="binding site" evidence="5">
    <location>
        <begin position="48"/>
        <end position="55"/>
    </location>
    <ligand>
        <name>ATP</name>
        <dbReference type="ChEBI" id="CHEBI:30616"/>
    </ligand>
</feature>
<dbReference type="InterPro" id="IPR014016">
    <property type="entry name" value="UvrD-like_ATP-bd"/>
</dbReference>
<dbReference type="GO" id="GO:0005634">
    <property type="term" value="C:nucleus"/>
    <property type="evidence" value="ECO:0007669"/>
    <property type="project" value="TreeGrafter"/>
</dbReference>
<accession>A0A1E3PN23</accession>
<dbReference type="EMBL" id="KV454408">
    <property type="protein sequence ID" value="ODQ66843.1"/>
    <property type="molecule type" value="Genomic_DNA"/>
</dbReference>
<dbReference type="PANTHER" id="PTHR11070:SF46">
    <property type="entry name" value="ATP-DEPENDENT DNA HELICASE HMI1, MITOCHONDRIAL"/>
    <property type="match status" value="1"/>
</dbReference>
<dbReference type="InterPro" id="IPR027417">
    <property type="entry name" value="P-loop_NTPase"/>
</dbReference>
<sequence length="248" mass="28018">MYNNDYGKTTADVETPKHPESFQAQIDLNQQQLNAVQHPVDSKLMVVAGPGTGKTHVLVARVLYLIQLGVPPEKIVVTTFTNRVTSTLISRISQIAGSDISNRLQIHNFYSICQGLLHTFGAKLDIDTDFDVADEIELESITDDVVSSFTTYPRERDSIKSRIKKFYMSKQSGLDVEILKDDIVSNLVEKTQNILHERKLLSYHDLLELGTELVERFPSSVNQVEATLVDEFQDLSPLHWRFIKGLSQ</sequence>
<evidence type="ECO:0000313" key="7">
    <source>
        <dbReference type="EMBL" id="ODQ66843.1"/>
    </source>
</evidence>
<evidence type="ECO:0000256" key="1">
    <source>
        <dbReference type="ARBA" id="ARBA00022741"/>
    </source>
</evidence>
<evidence type="ECO:0000256" key="3">
    <source>
        <dbReference type="ARBA" id="ARBA00022806"/>
    </source>
</evidence>